<dbReference type="Proteomes" id="UP000595374">
    <property type="component" value="Chromosome"/>
</dbReference>
<dbReference type="InterPro" id="IPR003607">
    <property type="entry name" value="HD/PDEase_dom"/>
</dbReference>
<organism evidence="2 3">
    <name type="scientific">Brevibacterium casei</name>
    <dbReference type="NCBI Taxonomy" id="33889"/>
    <lineage>
        <taxon>Bacteria</taxon>
        <taxon>Bacillati</taxon>
        <taxon>Actinomycetota</taxon>
        <taxon>Actinomycetes</taxon>
        <taxon>Micrococcales</taxon>
        <taxon>Brevibacteriaceae</taxon>
        <taxon>Brevibacterium</taxon>
    </lineage>
</organism>
<evidence type="ECO:0000313" key="3">
    <source>
        <dbReference type="Proteomes" id="UP000595374"/>
    </source>
</evidence>
<evidence type="ECO:0000259" key="1">
    <source>
        <dbReference type="PROSITE" id="PS51831"/>
    </source>
</evidence>
<dbReference type="PANTHER" id="PTHR21262">
    <property type="entry name" value="GUANOSINE-3',5'-BIS DIPHOSPHATE 3'-PYROPHOSPHOHYDROLASE"/>
    <property type="match status" value="1"/>
</dbReference>
<reference evidence="2 3" key="1">
    <citation type="submission" date="2020-12" db="EMBL/GenBank/DDBJ databases">
        <title>FDA dAtabase for Regulatory Grade micrObial Sequences (FDA-ARGOS): Supporting development and validation of Infectious Disease Dx tests.</title>
        <authorList>
            <person name="Sproer C."/>
            <person name="Gronow S."/>
            <person name="Severitt S."/>
            <person name="Schroder I."/>
            <person name="Tallon L."/>
            <person name="Sadzewicz L."/>
            <person name="Zhao X."/>
            <person name="Boylan J."/>
            <person name="Ott S."/>
            <person name="Bowen H."/>
            <person name="Vavikolanu K."/>
            <person name="Mehta A."/>
            <person name="Aluvathingal J."/>
            <person name="Nadendla S."/>
            <person name="Lowell S."/>
            <person name="Myers T."/>
            <person name="Yan Y."/>
            <person name="Sichtig H."/>
        </authorList>
    </citation>
    <scope>NUCLEOTIDE SEQUENCE [LARGE SCALE GENOMIC DNA]</scope>
    <source>
        <strain evidence="2 3">FDAARGOS_990</strain>
    </source>
</reference>
<dbReference type="SUPFAM" id="SSF109604">
    <property type="entry name" value="HD-domain/PDEase-like"/>
    <property type="match status" value="1"/>
</dbReference>
<gene>
    <name evidence="2" type="ORF">I6H47_07510</name>
</gene>
<dbReference type="AlphaFoldDB" id="A0A7T4A1S7"/>
<name>A0A7T4A1S7_9MICO</name>
<dbReference type="EMBL" id="CP065989">
    <property type="protein sequence ID" value="QQB15753.1"/>
    <property type="molecule type" value="Genomic_DNA"/>
</dbReference>
<dbReference type="RefSeq" id="WP_198500683.1">
    <property type="nucleotide sequence ID" value="NZ_CP065989.1"/>
</dbReference>
<accession>A0A7T4A1S7</accession>
<feature type="domain" description="HD" evidence="1">
    <location>
        <begin position="30"/>
        <end position="126"/>
    </location>
</feature>
<evidence type="ECO:0000313" key="2">
    <source>
        <dbReference type="EMBL" id="QQB15753.1"/>
    </source>
</evidence>
<sequence>MNGTEDLITRAEAIARKAHTGQVDKAGQDYIDHPRRVAANAAAIAEEQGLDSADAEFAIAAAWLHDVVEDTSVSAEDLRREFPAEVVDAVDAVTKRSGEAVEDYFARVRADRLAVIVKTADLADNTDPARQAALDDETRVRLAAKYRRAYELLGVDLLGEDAD</sequence>
<dbReference type="SMART" id="SM00471">
    <property type="entry name" value="HDc"/>
    <property type="match status" value="1"/>
</dbReference>
<dbReference type="PANTHER" id="PTHR21262:SF31">
    <property type="entry name" value="GTP PYROPHOSPHOKINASE"/>
    <property type="match status" value="1"/>
</dbReference>
<dbReference type="Pfam" id="PF13328">
    <property type="entry name" value="HD_4"/>
    <property type="match status" value="1"/>
</dbReference>
<proteinExistence type="predicted"/>
<dbReference type="GO" id="GO:0005886">
    <property type="term" value="C:plasma membrane"/>
    <property type="evidence" value="ECO:0007669"/>
    <property type="project" value="TreeGrafter"/>
</dbReference>
<dbReference type="InterPro" id="IPR006674">
    <property type="entry name" value="HD_domain"/>
</dbReference>
<protein>
    <submittedName>
        <fullName evidence="2">HD domain-containing protein</fullName>
    </submittedName>
</protein>
<dbReference type="Gene3D" id="1.10.3210.10">
    <property type="entry name" value="Hypothetical protein af1432"/>
    <property type="match status" value="1"/>
</dbReference>
<dbReference type="PROSITE" id="PS51831">
    <property type="entry name" value="HD"/>
    <property type="match status" value="1"/>
</dbReference>